<dbReference type="InterPro" id="IPR023286">
    <property type="entry name" value="ABATE_dom_sf"/>
</dbReference>
<dbReference type="InterPro" id="IPR021005">
    <property type="entry name" value="Znf_CGNR"/>
</dbReference>
<dbReference type="OrthoDB" id="123307at2"/>
<comment type="caution">
    <text evidence="2">The sequence shown here is derived from an EMBL/GenBank/DDBJ whole genome shotgun (WGS) entry which is preliminary data.</text>
</comment>
<protein>
    <submittedName>
        <fullName evidence="2">Putative RNA-binding Zn ribbon-like protein</fullName>
    </submittedName>
</protein>
<sequence length="188" mass="21361">MDYQPELVGGHLVLDLVNTVAWRLHDRRRIDRLADLVNLRKWLTASGLDPSDRVMEVRSAVALQDALVQCREIAYAVLHPLAVGAEPGAEDLAVLRELVEDAVRKASLVSSRPLTWRADTIADRVRLSVWRFFEDEDLNRLRQCDDGDCGWLFLDRSKNGSRRWCSSADCGNRARARRHYQRHSGASA</sequence>
<evidence type="ECO:0000313" key="2">
    <source>
        <dbReference type="EMBL" id="TCO33128.1"/>
    </source>
</evidence>
<dbReference type="InterPro" id="IPR010852">
    <property type="entry name" value="ABATE"/>
</dbReference>
<accession>A0A4R2HRL0</accession>
<dbReference type="PANTHER" id="PTHR35525:SF3">
    <property type="entry name" value="BLL6575 PROTEIN"/>
    <property type="match status" value="1"/>
</dbReference>
<dbReference type="PANTHER" id="PTHR35525">
    <property type="entry name" value="BLL6575 PROTEIN"/>
    <property type="match status" value="1"/>
</dbReference>
<organism evidence="2 3">
    <name type="scientific">Kribbella steppae</name>
    <dbReference type="NCBI Taxonomy" id="2512223"/>
    <lineage>
        <taxon>Bacteria</taxon>
        <taxon>Bacillati</taxon>
        <taxon>Actinomycetota</taxon>
        <taxon>Actinomycetes</taxon>
        <taxon>Propionibacteriales</taxon>
        <taxon>Kribbellaceae</taxon>
        <taxon>Kribbella</taxon>
    </lineage>
</organism>
<dbReference type="EMBL" id="SLWN01000003">
    <property type="protein sequence ID" value="TCO33128.1"/>
    <property type="molecule type" value="Genomic_DNA"/>
</dbReference>
<dbReference type="Gene3D" id="1.10.3300.10">
    <property type="entry name" value="Jann2411-like domain"/>
    <property type="match status" value="1"/>
</dbReference>
<dbReference type="RefSeq" id="WP_132208618.1">
    <property type="nucleotide sequence ID" value="NZ_SLWN01000003.1"/>
</dbReference>
<dbReference type="Proteomes" id="UP000294508">
    <property type="component" value="Unassembled WGS sequence"/>
</dbReference>
<evidence type="ECO:0000259" key="1">
    <source>
        <dbReference type="Pfam" id="PF11706"/>
    </source>
</evidence>
<dbReference type="Pfam" id="PF11706">
    <property type="entry name" value="zf-CGNR"/>
    <property type="match status" value="1"/>
</dbReference>
<gene>
    <name evidence="2" type="ORF">EV652_103127</name>
</gene>
<proteinExistence type="predicted"/>
<evidence type="ECO:0000313" key="3">
    <source>
        <dbReference type="Proteomes" id="UP000294508"/>
    </source>
</evidence>
<keyword evidence="3" id="KW-1185">Reference proteome</keyword>
<dbReference type="SUPFAM" id="SSF160904">
    <property type="entry name" value="Jann2411-like"/>
    <property type="match status" value="1"/>
</dbReference>
<reference evidence="2 3" key="1">
    <citation type="journal article" date="2015" name="Stand. Genomic Sci.">
        <title>Genomic Encyclopedia of Bacterial and Archaeal Type Strains, Phase III: the genomes of soil and plant-associated and newly described type strains.</title>
        <authorList>
            <person name="Whitman W.B."/>
            <person name="Woyke T."/>
            <person name="Klenk H.P."/>
            <person name="Zhou Y."/>
            <person name="Lilburn T.G."/>
            <person name="Beck B.J."/>
            <person name="De Vos P."/>
            <person name="Vandamme P."/>
            <person name="Eisen J.A."/>
            <person name="Garrity G."/>
            <person name="Hugenholtz P."/>
            <person name="Kyrpides N.C."/>
        </authorList>
    </citation>
    <scope>NUCLEOTIDE SEQUENCE [LARGE SCALE GENOMIC DNA]</scope>
    <source>
        <strain evidence="2 3">VKM Ac-2572</strain>
    </source>
</reference>
<dbReference type="Pfam" id="PF07336">
    <property type="entry name" value="ABATE"/>
    <property type="match status" value="1"/>
</dbReference>
<feature type="domain" description="Zinc finger CGNR" evidence="1">
    <location>
        <begin position="140"/>
        <end position="183"/>
    </location>
</feature>
<dbReference type="AlphaFoldDB" id="A0A4R2HRL0"/>
<name>A0A4R2HRL0_9ACTN</name>